<proteinExistence type="inferred from homology"/>
<name>A0A418X0F5_9BURK</name>
<keyword evidence="4" id="KW-0282">Flagellum</keyword>
<dbReference type="AlphaFoldDB" id="A0A418X0F5"/>
<protein>
    <submittedName>
        <fullName evidence="4">Flagellar protein FlgN</fullName>
    </submittedName>
</protein>
<accession>A0A418X0F5</accession>
<comment type="function">
    <text evidence="1">Required for the efficient initiation of filament assembly.</text>
</comment>
<keyword evidence="4" id="KW-0966">Cell projection</keyword>
<gene>
    <name evidence="4" type="ORF">D3870_07795</name>
</gene>
<reference evidence="4 5" key="1">
    <citation type="submission" date="2018-09" db="EMBL/GenBank/DDBJ databases">
        <authorList>
            <person name="Zhu H."/>
        </authorList>
    </citation>
    <scope>NUCLEOTIDE SEQUENCE [LARGE SCALE GENOMIC DNA]</scope>
    <source>
        <strain evidence="4 5">K2R10-39</strain>
    </source>
</reference>
<comment type="caution">
    <text evidence="4">The sequence shown here is derived from an EMBL/GenBank/DDBJ whole genome shotgun (WGS) entry which is preliminary data.</text>
</comment>
<evidence type="ECO:0000313" key="4">
    <source>
        <dbReference type="EMBL" id="RJG05931.1"/>
    </source>
</evidence>
<dbReference type="Proteomes" id="UP000285190">
    <property type="component" value="Unassembled WGS sequence"/>
</dbReference>
<dbReference type="InterPro" id="IPR007809">
    <property type="entry name" value="FlgN-like"/>
</dbReference>
<sequence length="158" mass="16720">MQSLGIGLGESLAEEYKAAQSLLDLLRQEQAFLIAADVDGLARLTEEKAGIAARMSALSSQRHRALAEAGVEATEPGMHAWANGTDAPADVRETWNGLLMLAQSAKELNRVNGMLINQHMARNQNALNVLHAAAQGGNFYGPDGQSTTKLGGRRLAAG</sequence>
<dbReference type="InterPro" id="IPR036679">
    <property type="entry name" value="FlgN-like_sf"/>
</dbReference>
<keyword evidence="4" id="KW-0969">Cilium</keyword>
<organism evidence="4 5">
    <name type="scientific">Noviherbaspirillum cavernae</name>
    <dbReference type="NCBI Taxonomy" id="2320862"/>
    <lineage>
        <taxon>Bacteria</taxon>
        <taxon>Pseudomonadati</taxon>
        <taxon>Pseudomonadota</taxon>
        <taxon>Betaproteobacteria</taxon>
        <taxon>Burkholderiales</taxon>
        <taxon>Oxalobacteraceae</taxon>
        <taxon>Noviherbaspirillum</taxon>
    </lineage>
</organism>
<dbReference type="GO" id="GO:0044780">
    <property type="term" value="P:bacterial-type flagellum assembly"/>
    <property type="evidence" value="ECO:0007669"/>
    <property type="project" value="InterPro"/>
</dbReference>
<dbReference type="RefSeq" id="WP_119738052.1">
    <property type="nucleotide sequence ID" value="NZ_QYUN01000002.1"/>
</dbReference>
<comment type="similarity">
    <text evidence="2">Belongs to the FlgN family.</text>
</comment>
<evidence type="ECO:0000256" key="3">
    <source>
        <dbReference type="ARBA" id="ARBA00022795"/>
    </source>
</evidence>
<keyword evidence="5" id="KW-1185">Reference proteome</keyword>
<dbReference type="Pfam" id="PF05130">
    <property type="entry name" value="FlgN"/>
    <property type="match status" value="1"/>
</dbReference>
<keyword evidence="3" id="KW-1005">Bacterial flagellum biogenesis</keyword>
<dbReference type="EMBL" id="QYUN01000002">
    <property type="protein sequence ID" value="RJG05931.1"/>
    <property type="molecule type" value="Genomic_DNA"/>
</dbReference>
<evidence type="ECO:0000256" key="1">
    <source>
        <dbReference type="ARBA" id="ARBA00002397"/>
    </source>
</evidence>
<dbReference type="OrthoDB" id="8561298at2"/>
<evidence type="ECO:0000256" key="2">
    <source>
        <dbReference type="ARBA" id="ARBA00007703"/>
    </source>
</evidence>
<dbReference type="SUPFAM" id="SSF140566">
    <property type="entry name" value="FlgN-like"/>
    <property type="match status" value="1"/>
</dbReference>
<evidence type="ECO:0000313" key="5">
    <source>
        <dbReference type="Proteomes" id="UP000285190"/>
    </source>
</evidence>
<dbReference type="Gene3D" id="1.20.58.300">
    <property type="entry name" value="FlgN-like"/>
    <property type="match status" value="1"/>
</dbReference>